<accession>A0A9W7TS46</accession>
<dbReference type="GO" id="GO:0031012">
    <property type="term" value="C:extracellular matrix"/>
    <property type="evidence" value="ECO:0007669"/>
    <property type="project" value="TreeGrafter"/>
</dbReference>
<evidence type="ECO:0000256" key="3">
    <source>
        <dbReference type="ARBA" id="ARBA00023180"/>
    </source>
</evidence>
<dbReference type="FunFam" id="2.10.25.10:FF:000055">
    <property type="entry name" value="alpha-tectorin isoform X1"/>
    <property type="match status" value="6"/>
</dbReference>
<evidence type="ECO:0000256" key="1">
    <source>
        <dbReference type="ARBA" id="ARBA00022737"/>
    </source>
</evidence>
<dbReference type="PROSITE" id="PS51233">
    <property type="entry name" value="VWFD"/>
    <property type="match status" value="7"/>
</dbReference>
<evidence type="ECO:0000313" key="6">
    <source>
        <dbReference type="EMBL" id="KAI7801172.1"/>
    </source>
</evidence>
<name>A0A9W7TS46_TRIRA</name>
<organism evidence="6 7">
    <name type="scientific">Triplophysa rosa</name>
    <name type="common">Cave loach</name>
    <dbReference type="NCBI Taxonomy" id="992332"/>
    <lineage>
        <taxon>Eukaryota</taxon>
        <taxon>Metazoa</taxon>
        <taxon>Chordata</taxon>
        <taxon>Craniata</taxon>
        <taxon>Vertebrata</taxon>
        <taxon>Euteleostomi</taxon>
        <taxon>Actinopterygii</taxon>
        <taxon>Neopterygii</taxon>
        <taxon>Teleostei</taxon>
        <taxon>Ostariophysi</taxon>
        <taxon>Cypriniformes</taxon>
        <taxon>Nemacheilidae</taxon>
        <taxon>Triplophysa</taxon>
    </lineage>
</organism>
<dbReference type="Pfam" id="PF01826">
    <property type="entry name" value="TIL"/>
    <property type="match status" value="6"/>
</dbReference>
<dbReference type="PANTHER" id="PTHR11339:SF244">
    <property type="entry name" value="IGGFC-BINDING PROTEIN"/>
    <property type="match status" value="1"/>
</dbReference>
<dbReference type="InterPro" id="IPR002919">
    <property type="entry name" value="TIL_dom"/>
</dbReference>
<keyword evidence="4" id="KW-0732">Signal</keyword>
<dbReference type="Pfam" id="PF08742">
    <property type="entry name" value="C8"/>
    <property type="match status" value="6"/>
</dbReference>
<feature type="non-terminal residue" evidence="6">
    <location>
        <position position="2998"/>
    </location>
</feature>
<feature type="domain" description="VWFD" evidence="5">
    <location>
        <begin position="2440"/>
        <end position="2620"/>
    </location>
</feature>
<dbReference type="SUPFAM" id="SSF57567">
    <property type="entry name" value="Serine protease inhibitors"/>
    <property type="match status" value="6"/>
</dbReference>
<keyword evidence="2" id="KW-1015">Disulfide bond</keyword>
<dbReference type="InterPro" id="IPR001007">
    <property type="entry name" value="VWF_dom"/>
</dbReference>
<feature type="domain" description="VWFD" evidence="5">
    <location>
        <begin position="1661"/>
        <end position="1843"/>
    </location>
</feature>
<dbReference type="InterPro" id="IPR014853">
    <property type="entry name" value="VWF/SSPO/ZAN-like_Cys-rich_dom"/>
</dbReference>
<protein>
    <submittedName>
        <fullName evidence="6">IgGFc-binding protein-like</fullName>
    </submittedName>
</protein>
<dbReference type="EMBL" id="JAFHDT010000014">
    <property type="protein sequence ID" value="KAI7801172.1"/>
    <property type="molecule type" value="Genomic_DNA"/>
</dbReference>
<dbReference type="Pfam" id="PF00094">
    <property type="entry name" value="VWD"/>
    <property type="match status" value="7"/>
</dbReference>
<evidence type="ECO:0000256" key="2">
    <source>
        <dbReference type="ARBA" id="ARBA00023157"/>
    </source>
</evidence>
<evidence type="ECO:0000259" key="5">
    <source>
        <dbReference type="PROSITE" id="PS51233"/>
    </source>
</evidence>
<dbReference type="InterPro" id="IPR050780">
    <property type="entry name" value="Mucin_vWF_Thrombospondin_sf"/>
</dbReference>
<evidence type="ECO:0000313" key="7">
    <source>
        <dbReference type="Proteomes" id="UP001059041"/>
    </source>
</evidence>
<proteinExistence type="predicted"/>
<dbReference type="InterPro" id="IPR025615">
    <property type="entry name" value="TILa_dom"/>
</dbReference>
<dbReference type="Pfam" id="PF12714">
    <property type="entry name" value="TILa"/>
    <property type="match status" value="4"/>
</dbReference>
<feature type="domain" description="VWFD" evidence="5">
    <location>
        <begin position="1241"/>
        <end position="1426"/>
    </location>
</feature>
<dbReference type="GO" id="GO:0005615">
    <property type="term" value="C:extracellular space"/>
    <property type="evidence" value="ECO:0007669"/>
    <property type="project" value="TreeGrafter"/>
</dbReference>
<feature type="domain" description="VWFD" evidence="5">
    <location>
        <begin position="2053"/>
        <end position="2231"/>
    </location>
</feature>
<evidence type="ECO:0000256" key="4">
    <source>
        <dbReference type="SAM" id="SignalP"/>
    </source>
</evidence>
<keyword evidence="1" id="KW-0677">Repeat</keyword>
<dbReference type="InterPro" id="IPR036084">
    <property type="entry name" value="Ser_inhib-like_sf"/>
</dbReference>
<keyword evidence="3" id="KW-0325">Glycoprotein</keyword>
<comment type="caution">
    <text evidence="6">The sequence shown here is derived from an EMBL/GenBank/DDBJ whole genome shotgun (WGS) entry which is preliminary data.</text>
</comment>
<feature type="signal peptide" evidence="4">
    <location>
        <begin position="1"/>
        <end position="21"/>
    </location>
</feature>
<dbReference type="SMART" id="SM00832">
    <property type="entry name" value="C8"/>
    <property type="match status" value="6"/>
</dbReference>
<feature type="chain" id="PRO_5040804950" evidence="4">
    <location>
        <begin position="22"/>
        <end position="2998"/>
    </location>
</feature>
<dbReference type="InterPro" id="IPR001846">
    <property type="entry name" value="VWF_type-D"/>
</dbReference>
<dbReference type="Proteomes" id="UP001059041">
    <property type="component" value="Linkage Group LG14"/>
</dbReference>
<dbReference type="CDD" id="cd19941">
    <property type="entry name" value="TIL"/>
    <property type="match status" value="6"/>
</dbReference>
<feature type="domain" description="VWFD" evidence="5">
    <location>
        <begin position="2826"/>
        <end position="2998"/>
    </location>
</feature>
<dbReference type="InterPro" id="IPR035234">
    <property type="entry name" value="IgGFc-bd_N"/>
</dbReference>
<gene>
    <name evidence="6" type="ORF">IRJ41_025569</name>
</gene>
<dbReference type="SMART" id="SM00216">
    <property type="entry name" value="VWD"/>
    <property type="match status" value="7"/>
</dbReference>
<dbReference type="Gene3D" id="2.10.25.10">
    <property type="entry name" value="Laminin"/>
    <property type="match status" value="6"/>
</dbReference>
<feature type="domain" description="VWFD" evidence="5">
    <location>
        <begin position="463"/>
        <end position="645"/>
    </location>
</feature>
<sequence>METKLFQLCFLTVLYWGSCEARSAGREFATAFMQNYLAVHEQPLFQLYISSLHSSCWVKVNVPGLHFTQESQLAAGQGITVTLPNEVELFGSKMSRKTALIQATDDVTVTSLNSKLYTADTSLLYPMSEWGTEYFIFTPSNSPPSMLKEFVLVNGKEQNIVEVFLQAAVRFEGRLYGVGSKLVVMMKPYENAQIQSQGDLTGTRVSSQSPIAVYSGHMCTWRFSKCNHVFEQLLPVQSWGTQFLVAPLHVQSQFDTVYIQASQSTNITLQSGHFTSTDILQRGRILEFKVQFPEGLHIIADKGIQVLFLFNGVRTSRGQLYDPFLINLLPNKHFCSSYALEGLAGFDNQAILIVSTNEQAGIHFDSLSLPRNTQWRVFKGSEYSWTELVYQPGAGRHIVSHPSASFGMYSVGIGQVNGYGSAAPCIVPDVLPMPRSCFGMTCSLDKECQMNGSYSICVKKPVGTCWAMGDPHYYTFDRRYFDFMGTCTYVLAKNCEANDILPAFEVLAKNENRGSTKVSYVARVTVNIGGITISAMSSEPGKVMVDQSMWSLPVFLDHVGVSVFQSGQFITILLSFGLSVQYDWNHYLIITLPTTFMNKVCGLCGNFNGDPNDDFAMPSSTQAHNVTELGRSWKVPNLALDEGCTDDCGGHCYGCDAQALRQWQKEEYCGLLIVEPFIQCHSIIDPSVYIQNCLYDVCMTEGHRYYLCKALEVYADACQRVGIQLTNWREAANCFYRCPENSHYELCGSACPLTCFGLGSPENCTLPCVETCICDRGFVLSGTKCVPSTHCGCSYNGHYISAGETFWVDDVCQRLCRCSEGRHLECEEVGCRAGQHCQVVNGIRDCYAISESTCIAMGDPHYYTFDSRSFDFQGNCVYQLVGLCATDPGLVPFDILVQNDFRESTVVSLTKLLEIKVYNISIVIDKDYYGYVTVNGELLNLPVHLIEGQVSVFKSGWSAVIQTSFGLKVTFDWNSMATVTLPSTYRGAVCGLCGNYNGNPADDLTLKESTLPASGPVEFGASWHVAEIPGCVHGCTSICPDCDPTTKRLYETSEFCGLLHDPQGPFTDCHATLDPAMYFENCVYDVCLYNGRRDVLCQAITAYVSTCQAMGISIGPWRTSQFCGVQCPIHSHYELCGSPCEVTCLNLAPPIGCHSFCKEGCVCDEGYILSGHRCVPLSQCGCLFDSRYYSFDQVFYPGTGCEQECRCMQYGQVVCNELSCGSSEKCELINGVRKCQPIGEALCIASGDPHYMTYDRLYYDFQGPCTYVLSQACGLEATNLSPFSIHVENERWPYTYSKLSVAKQVAMIIYGNTIILKKHIPQILVNGVLTNLPYSSNSLNGTLVQVYKDGWNYVMKTDFGLQVTYDLYYYVTVTIPGNYRSKTCGLCGNFDGIPSNDFRLPDGNVTHDVNEFGSAWKVDIHGVVCEDGCKENKCLVCDSKLKAIFEQRPYCGVLVDPNGPFARCHPVINPSAYLNNCVFDTCASDGSREVVCESVASYAQSCLTAGVDIDRWRTDSFCPMSCPANSHYELCADACAAACPGLTSIVQCPKTCTEGCTCDLGYLFNGQQCVQHQQCGCYEEGHTYEAGEVVYLNQCQKRCKCDPGQGLTCDSHTCANDTQCLLRDGVMACYHQDPCEDILCRAKETCRIEQGKAMCVPLYNATCWAWGDPHYHSFDGYDYDFQGTCKYILSQTCGNIRGLVSFSITQRNEYRDSLTVSYVREVEVFIYGKTLTMVRHQTAQIMVDGLLSYLPLDLHGGRLMVRHSGNAVVLVTDFGLRVHYDWDSEVYLQLPSSYYGAMCGLCGNFNGNSADELSDPAGNPLPSVSQWAKSWRAEDSKFMSDCHDGCETDCPVCPSDQQALYETQALCGALTTAQSVFVACHSKVNPHVFQHGCVYDLCLNHGDRGLLCQALESYINQCRLEGVLITDWREEFNCSMNCQPNSHYEACASPCPVTCPHTNQQTVCSDTCVEACVCNSGFILSAGTCVPADQCGCFFEGTYYQPGQSFWLDEGCHQLCECDRSLGVVVCRDSSCGPAEICSVVDGRRSCQPASTALCFATSDPHYRTFDGHHFDFQGTCVYQLAALCEDKEGLVPFNVTVQNEHRGNTAVSFPKTVNVFVNGFTVTMTREHPYQILFDGQLAQLPLSIPNEFMVYRSGNTAVLNTDFGLKVTFDWGRMASITIPLAYRGTVCGLCGNFNGVVEDDLTMCNGMMAPNVSSLGQSWQVAASPDCSSAGCHGNGCPTCTGTQRQVALDHCDIIINQTGPFRECHGRIDPWSYLEDCIFDTCYFQGHQSVTCDAVAAYASACQGEGLTVYPWRSATFCPLSCPTNSHYNLCAPGCTETCVNLFTDRSCNSPCTEACQCDHGYVLSGQNCVPLSECGCFYKGRYYEKHQKFYINEQCSELCICAENRTVECQASGCGTGETCGVVGGVLGCHPIDYGRCVLTGDPHYMSFDGRWFDFQGTCAYTLAKVCDQAGGRLVYFSVDTQNEGFKNRGVSVIKNLTVTVYNWTVGIRRGENWRVLVNNEFVNLPVSLDNRVMMNQVGFSVMLQTDFGLKVLYDTSYHAEVDVPSSYQGSMCGLCGNYNSNPTDDFLLPNGTQSASIDAFGQAWAVASSGDQCGGCEGNCQQCDQLKAEAYQGTDACGLIATDAGPFSACHDRVNTQPYLNNCVFDMCVVGGDRDILCQNLQAYAVVCQQAGAQIMPWRNESFCPPECPANSHYAQCTNNCANTCASLTSTGSCADICMEGCECDEGFVSDGDQCVSLGDCGCIHNGKYLRVGEVSVTDTCNVRCVCHTGGVLECVNQACATGEICDVQNGTRGCYPESVRCVFDTGDQLQTFDGVVGLVMSPGAFQMAFLCDEESPDWFRVVIDVRGCATSDPVNVTLVHVFIQGMIVTVNSHLHSWVNGKKVSYPIMPQEGVSVWYRNEAVVVESSDVRVTYSLADGVGLTVSRELMGKVCGACGNFNGDAVDDMTTSDGRSSSVMSEVVSSWQAEDFFT</sequence>
<dbReference type="PANTHER" id="PTHR11339">
    <property type="entry name" value="EXTRACELLULAR MATRIX GLYCOPROTEIN RELATED"/>
    <property type="match status" value="1"/>
</dbReference>
<dbReference type="Pfam" id="PF17517">
    <property type="entry name" value="IgGFc_binding"/>
    <property type="match status" value="1"/>
</dbReference>
<feature type="domain" description="VWFD" evidence="5">
    <location>
        <begin position="852"/>
        <end position="1032"/>
    </location>
</feature>
<reference evidence="6" key="1">
    <citation type="submission" date="2021-02" db="EMBL/GenBank/DDBJ databases">
        <title>Comparative genomics reveals that relaxation of natural selection precedes convergent phenotypic evolution of cavefish.</title>
        <authorList>
            <person name="Peng Z."/>
        </authorList>
    </citation>
    <scope>NUCLEOTIDE SEQUENCE</scope>
    <source>
        <tissue evidence="6">Muscle</tissue>
    </source>
</reference>
<keyword evidence="7" id="KW-1185">Reference proteome</keyword>
<dbReference type="SMART" id="SM00215">
    <property type="entry name" value="VWC_out"/>
    <property type="match status" value="5"/>
</dbReference>